<reference evidence="4" key="1">
    <citation type="journal article" date="2014" name="Int. J. Syst. Evol. Microbiol.">
        <title>Complete genome sequence of Corynebacterium casei LMG S-19264T (=DSM 44701T), isolated from a smear-ripened cheese.</title>
        <authorList>
            <consortium name="US DOE Joint Genome Institute (JGI-PGF)"/>
            <person name="Walter F."/>
            <person name="Albersmeier A."/>
            <person name="Kalinowski J."/>
            <person name="Ruckert C."/>
        </authorList>
    </citation>
    <scope>NUCLEOTIDE SEQUENCE</scope>
    <source>
        <strain evidence="4">CGMCC 1.7086</strain>
    </source>
</reference>
<gene>
    <name evidence="4" type="ORF">GCM10010982_13470</name>
</gene>
<proteinExistence type="predicted"/>
<name>A0A918DHS3_9ALTE</name>
<dbReference type="CDD" id="cd07389">
    <property type="entry name" value="MPP_PhoD"/>
    <property type="match status" value="1"/>
</dbReference>
<accession>A0A918DHS3</accession>
<evidence type="ECO:0000313" key="5">
    <source>
        <dbReference type="Proteomes" id="UP000606935"/>
    </source>
</evidence>
<sequence length="532" mass="60523">MKGTDRRTFIKGAMSLGGISLLSCLSSQVLAARQERKGIYEYPSFRINPFQLGVASGDPDSDGFVIWTRLAPEPVAEHGGMHMVPMRVHWEVAEDPAFKRIAQKGTAVAAPELGHAVHAEITGLKADTLYWYRFKCGSERSVHGRSKTLPLPDADVSQVKFVIAGCQSIEHGLYTAWDHIANEDLDFIFHYGDYIYEYKDKGTGPFPNRGEHWAAARRVVGQEIYSIEDYRRRYALYKLDIHLQRAHASAPWFVSFDDHEIDNNWAGNIDQDGTPPLLFQTRKAMALQAYYENMPLRLRSFPQNGDMRMYRSAQYGKLLNAYILDTRQYRSDQLADGVKSPEVYSDKRTMLGDAQEAWLFEQLANSRSHWNLLAQQVHFGHLIHRQKDGEDMYPMDTWSGYLHSRRRLLSQIERYAKGKTVVASGDSHRHYACDVMQDNGKDIICAEFLATSITSNGDGVYQDELAKSMLALNPHLKATAVKRGYTRCTVTPEKWQADLMVVDRVFTPGAPLELFKRFYLENGKPGLKEHQG</sequence>
<evidence type="ECO:0000259" key="3">
    <source>
        <dbReference type="Pfam" id="PF16655"/>
    </source>
</evidence>
<dbReference type="PROSITE" id="PS51318">
    <property type="entry name" value="TAT"/>
    <property type="match status" value="1"/>
</dbReference>
<feature type="chain" id="PRO_5037010785" evidence="1">
    <location>
        <begin position="32"/>
        <end position="532"/>
    </location>
</feature>
<dbReference type="InterPro" id="IPR018946">
    <property type="entry name" value="PhoD-like_MPP"/>
</dbReference>
<evidence type="ECO:0000256" key="1">
    <source>
        <dbReference type="SAM" id="SignalP"/>
    </source>
</evidence>
<feature type="signal peptide" evidence="1">
    <location>
        <begin position="1"/>
        <end position="31"/>
    </location>
</feature>
<dbReference type="EMBL" id="BMLS01000002">
    <property type="protein sequence ID" value="GGO67313.1"/>
    <property type="molecule type" value="Genomic_DNA"/>
</dbReference>
<protein>
    <submittedName>
        <fullName evidence="4">Alkaline phosphatase</fullName>
    </submittedName>
</protein>
<feature type="domain" description="PhoD-like phosphatase metallophosphatase" evidence="2">
    <location>
        <begin position="161"/>
        <end position="499"/>
    </location>
</feature>
<dbReference type="Proteomes" id="UP000606935">
    <property type="component" value="Unassembled WGS sequence"/>
</dbReference>
<dbReference type="InterPro" id="IPR038607">
    <property type="entry name" value="PhoD-like_sf"/>
</dbReference>
<dbReference type="InterPro" id="IPR052900">
    <property type="entry name" value="Phospholipid_Metab_Enz"/>
</dbReference>
<comment type="caution">
    <text evidence="4">The sequence shown here is derived from an EMBL/GenBank/DDBJ whole genome shotgun (WGS) entry which is preliminary data.</text>
</comment>
<dbReference type="PANTHER" id="PTHR43606:SF2">
    <property type="entry name" value="ALKALINE PHOSPHATASE FAMILY PROTEIN (AFU_ORTHOLOGUE AFUA_5G03860)"/>
    <property type="match status" value="1"/>
</dbReference>
<dbReference type="InterPro" id="IPR032093">
    <property type="entry name" value="PhoD_N"/>
</dbReference>
<feature type="domain" description="Phospholipase D N-terminal" evidence="3">
    <location>
        <begin position="52"/>
        <end position="148"/>
    </location>
</feature>
<dbReference type="Gene3D" id="3.60.21.70">
    <property type="entry name" value="PhoD-like phosphatase"/>
    <property type="match status" value="1"/>
</dbReference>
<dbReference type="Pfam" id="PF09423">
    <property type="entry name" value="PhoD"/>
    <property type="match status" value="1"/>
</dbReference>
<dbReference type="AlphaFoldDB" id="A0A918DHS3"/>
<dbReference type="SUPFAM" id="SSF56300">
    <property type="entry name" value="Metallo-dependent phosphatases"/>
    <property type="match status" value="1"/>
</dbReference>
<dbReference type="PROSITE" id="PS51257">
    <property type="entry name" value="PROKAR_LIPOPROTEIN"/>
    <property type="match status" value="1"/>
</dbReference>
<dbReference type="PANTHER" id="PTHR43606">
    <property type="entry name" value="PHOSPHATASE, PUTATIVE (AFU_ORTHOLOGUE AFUA_6G08710)-RELATED"/>
    <property type="match status" value="1"/>
</dbReference>
<evidence type="ECO:0000313" key="4">
    <source>
        <dbReference type="EMBL" id="GGO67313.1"/>
    </source>
</evidence>
<keyword evidence="1" id="KW-0732">Signal</keyword>
<organism evidence="4 5">
    <name type="scientific">Bowmanella pacifica</name>
    <dbReference type="NCBI Taxonomy" id="502051"/>
    <lineage>
        <taxon>Bacteria</taxon>
        <taxon>Pseudomonadati</taxon>
        <taxon>Pseudomonadota</taxon>
        <taxon>Gammaproteobacteria</taxon>
        <taxon>Alteromonadales</taxon>
        <taxon>Alteromonadaceae</taxon>
        <taxon>Bowmanella</taxon>
    </lineage>
</organism>
<dbReference type="InterPro" id="IPR029052">
    <property type="entry name" value="Metallo-depent_PP-like"/>
</dbReference>
<dbReference type="Pfam" id="PF16655">
    <property type="entry name" value="PhoD_N"/>
    <property type="match status" value="1"/>
</dbReference>
<dbReference type="Gene3D" id="2.60.40.380">
    <property type="entry name" value="Purple acid phosphatase-like, N-terminal"/>
    <property type="match status" value="1"/>
</dbReference>
<dbReference type="InterPro" id="IPR006311">
    <property type="entry name" value="TAT_signal"/>
</dbReference>
<reference evidence="4" key="2">
    <citation type="submission" date="2020-09" db="EMBL/GenBank/DDBJ databases">
        <authorList>
            <person name="Sun Q."/>
            <person name="Zhou Y."/>
        </authorList>
    </citation>
    <scope>NUCLEOTIDE SEQUENCE</scope>
    <source>
        <strain evidence="4">CGMCC 1.7086</strain>
    </source>
</reference>
<evidence type="ECO:0000259" key="2">
    <source>
        <dbReference type="Pfam" id="PF09423"/>
    </source>
</evidence>
<dbReference type="RefSeq" id="WP_188692197.1">
    <property type="nucleotide sequence ID" value="NZ_BMLS01000002.1"/>
</dbReference>
<keyword evidence="5" id="KW-1185">Reference proteome</keyword>